<keyword evidence="1" id="KW-0472">Membrane</keyword>
<keyword evidence="1" id="KW-1133">Transmembrane helix</keyword>
<feature type="transmembrane region" description="Helical" evidence="1">
    <location>
        <begin position="58"/>
        <end position="76"/>
    </location>
</feature>
<dbReference type="RefSeq" id="WP_160752890.1">
    <property type="nucleotide sequence ID" value="NZ_WTYA01000004.1"/>
</dbReference>
<dbReference type="Pfam" id="PF13439">
    <property type="entry name" value="Glyco_transf_4"/>
    <property type="match status" value="1"/>
</dbReference>
<dbReference type="AlphaFoldDB" id="A0A845AED3"/>
<reference evidence="4 5" key="1">
    <citation type="submission" date="2019-12" db="EMBL/GenBank/DDBJ databases">
        <title>Genomic-based taxomic classification of the family Erythrobacteraceae.</title>
        <authorList>
            <person name="Xu L."/>
        </authorList>
    </citation>
    <scope>NUCLEOTIDE SEQUENCE [LARGE SCALE GENOMIC DNA]</scope>
    <source>
        <strain evidence="4 5">KEMB 9005-328</strain>
    </source>
</reference>
<dbReference type="InterPro" id="IPR028098">
    <property type="entry name" value="Glyco_trans_4-like_N"/>
</dbReference>
<evidence type="ECO:0000313" key="4">
    <source>
        <dbReference type="EMBL" id="MXP28600.1"/>
    </source>
</evidence>
<evidence type="ECO:0000256" key="1">
    <source>
        <dbReference type="SAM" id="Phobius"/>
    </source>
</evidence>
<evidence type="ECO:0000259" key="2">
    <source>
        <dbReference type="Pfam" id="PF00534"/>
    </source>
</evidence>
<feature type="domain" description="Glycosyl transferase family 1" evidence="2">
    <location>
        <begin position="221"/>
        <end position="377"/>
    </location>
</feature>
<dbReference type="PANTHER" id="PTHR45947:SF15">
    <property type="entry name" value="TEICHURONIC ACID BIOSYNTHESIS GLYCOSYLTRANSFERASE TUAC-RELATED"/>
    <property type="match status" value="1"/>
</dbReference>
<dbReference type="InterPro" id="IPR050194">
    <property type="entry name" value="Glycosyltransferase_grp1"/>
</dbReference>
<feature type="domain" description="Glycosyltransferase subfamily 4-like N-terminal" evidence="3">
    <location>
        <begin position="106"/>
        <end position="208"/>
    </location>
</feature>
<gene>
    <name evidence="4" type="ORF">GRI58_07165</name>
</gene>
<dbReference type="EMBL" id="WTYA01000004">
    <property type="protein sequence ID" value="MXP28600.1"/>
    <property type="molecule type" value="Genomic_DNA"/>
</dbReference>
<dbReference type="Pfam" id="PF00534">
    <property type="entry name" value="Glycos_transf_1"/>
    <property type="match status" value="1"/>
</dbReference>
<evidence type="ECO:0000313" key="5">
    <source>
        <dbReference type="Proteomes" id="UP000439780"/>
    </source>
</evidence>
<dbReference type="PANTHER" id="PTHR45947">
    <property type="entry name" value="SULFOQUINOVOSYL TRANSFERASE SQD2"/>
    <property type="match status" value="1"/>
</dbReference>
<evidence type="ECO:0000259" key="3">
    <source>
        <dbReference type="Pfam" id="PF13439"/>
    </source>
</evidence>
<accession>A0A845AED3</accession>
<keyword evidence="1" id="KW-0812">Transmembrane</keyword>
<protein>
    <submittedName>
        <fullName evidence="4">Glycosyltransferase</fullName>
    </submittedName>
</protein>
<dbReference type="InterPro" id="IPR001296">
    <property type="entry name" value="Glyco_trans_1"/>
</dbReference>
<organism evidence="4 5">
    <name type="scientific">Qipengyuania algicida</name>
    <dbReference type="NCBI Taxonomy" id="1836209"/>
    <lineage>
        <taxon>Bacteria</taxon>
        <taxon>Pseudomonadati</taxon>
        <taxon>Pseudomonadota</taxon>
        <taxon>Alphaproteobacteria</taxon>
        <taxon>Sphingomonadales</taxon>
        <taxon>Erythrobacteraceae</taxon>
        <taxon>Qipengyuania</taxon>
    </lineage>
</organism>
<dbReference type="GO" id="GO:0016757">
    <property type="term" value="F:glycosyltransferase activity"/>
    <property type="evidence" value="ECO:0007669"/>
    <property type="project" value="TreeGrafter"/>
</dbReference>
<comment type="caution">
    <text evidence="4">The sequence shown here is derived from an EMBL/GenBank/DDBJ whole genome shotgun (WGS) entry which is preliminary data.</text>
</comment>
<keyword evidence="5" id="KW-1185">Reference proteome</keyword>
<dbReference type="OrthoDB" id="258796at2"/>
<proteinExistence type="predicted"/>
<dbReference type="Proteomes" id="UP000439780">
    <property type="component" value="Unassembled WGS sequence"/>
</dbReference>
<sequence>MKIAYLVNQYPKVSHTFIRTEILALEEMGISVERIAMRGWDAELVDPLDKQERKRTRYVLKGGAAAILAAIALALLSRPTRFFQALATAWQLSRGGERGVLIHLIYLAEACLVLRWVTKDKVSHVHAHFGSNAAAVAMLIRKLGGPPFSFTIHGSEEFDKPYQWKLREKIADATFIVAVSSFCRAQVYRSTEPAAWSKVHIVHCTIDPRFEELPTTAPPANDTLVCVGRLCEQKGQLILIRAMAALQDHGVEFKLVLAGDGEMRGDIEQAIATAGLQNNVRITGWVNTQEIVDLLEKSRGMVLASFIEGLPVGIMEAMARRRPVISTRITGIPELVRDRIDGFLVPASDVDALAEAIEKFLALSEEELAQMGDAARSRAWERHSASIETAKLVELFRHYVPEKANLEVF</sequence>
<name>A0A845AED3_9SPHN</name>
<dbReference type="CDD" id="cd03801">
    <property type="entry name" value="GT4_PimA-like"/>
    <property type="match status" value="1"/>
</dbReference>
<dbReference type="SUPFAM" id="SSF53756">
    <property type="entry name" value="UDP-Glycosyltransferase/glycogen phosphorylase"/>
    <property type="match status" value="1"/>
</dbReference>
<keyword evidence="4" id="KW-0808">Transferase</keyword>
<dbReference type="Gene3D" id="3.40.50.2000">
    <property type="entry name" value="Glycogen Phosphorylase B"/>
    <property type="match status" value="2"/>
</dbReference>